<sequence>MSEQEATANGISARYYVTDSERVLEFDRDGRTAAIAQNIDGYAMLKVRPTVDGDELERYYGFDMALDHAAELLGVSPHDLPVPEDAADMGM</sequence>
<protein>
    <submittedName>
        <fullName evidence="1">Uncharacterized protein</fullName>
    </submittedName>
</protein>
<dbReference type="OrthoDB" id="203436at2157"/>
<organism evidence="1 2">
    <name type="scientific">Haloferax larsenii</name>
    <dbReference type="NCBI Taxonomy" id="302484"/>
    <lineage>
        <taxon>Archaea</taxon>
        <taxon>Methanobacteriati</taxon>
        <taxon>Methanobacteriota</taxon>
        <taxon>Stenosarchaea group</taxon>
        <taxon>Halobacteria</taxon>
        <taxon>Halobacteriales</taxon>
        <taxon>Haloferacaceae</taxon>
        <taxon>Haloferax</taxon>
    </lineage>
</organism>
<reference evidence="1 2" key="1">
    <citation type="submission" date="2016-10" db="EMBL/GenBank/DDBJ databases">
        <authorList>
            <person name="de Groot N.N."/>
        </authorList>
    </citation>
    <scope>NUCLEOTIDE SEQUENCE [LARGE SCALE GENOMIC DNA]</scope>
    <source>
        <strain evidence="1 2">CDM_5</strain>
    </source>
</reference>
<evidence type="ECO:0000313" key="1">
    <source>
        <dbReference type="EMBL" id="SEK58161.1"/>
    </source>
</evidence>
<evidence type="ECO:0000313" key="2">
    <source>
        <dbReference type="Proteomes" id="UP000183894"/>
    </source>
</evidence>
<dbReference type="InterPro" id="IPR055535">
    <property type="entry name" value="DUF7111"/>
</dbReference>
<name>A0A1H7I6J2_HALLR</name>
<gene>
    <name evidence="1" type="ORF">SAMN04488691_101801</name>
</gene>
<proteinExistence type="predicted"/>
<dbReference type="AlphaFoldDB" id="A0A1H7I6J2"/>
<dbReference type="EMBL" id="FOAD01000001">
    <property type="protein sequence ID" value="SEK58161.1"/>
    <property type="molecule type" value="Genomic_DNA"/>
</dbReference>
<accession>A0A1H7I6J2</accession>
<dbReference type="Pfam" id="PF23423">
    <property type="entry name" value="DUF7111"/>
    <property type="match status" value="1"/>
</dbReference>
<dbReference type="Proteomes" id="UP000183894">
    <property type="component" value="Unassembled WGS sequence"/>
</dbReference>
<dbReference type="RefSeq" id="WP_074792219.1">
    <property type="nucleotide sequence ID" value="NZ_FOAD01000001.1"/>
</dbReference>